<evidence type="ECO:0000259" key="2">
    <source>
        <dbReference type="Pfam" id="PF14319"/>
    </source>
</evidence>
<accession>A0A2K4W3D0</accession>
<evidence type="ECO:0000259" key="1">
    <source>
        <dbReference type="Pfam" id="PF04986"/>
    </source>
</evidence>
<dbReference type="GO" id="GO:0004803">
    <property type="term" value="F:transposase activity"/>
    <property type="evidence" value="ECO:0007669"/>
    <property type="project" value="InterPro"/>
</dbReference>
<dbReference type="AlphaFoldDB" id="A0A2K4W3D0"/>
<dbReference type="NCBIfam" id="NF033538">
    <property type="entry name" value="transpos_IS91"/>
    <property type="match status" value="1"/>
</dbReference>
<proteinExistence type="predicted"/>
<name>A0A2K4W3D0_9PSED</name>
<keyword evidence="3" id="KW-0614">Plasmid</keyword>
<dbReference type="InterPro" id="IPR026889">
    <property type="entry name" value="Zn_Tnp"/>
</dbReference>
<gene>
    <name evidence="3" type="ORF">PL963_P400021</name>
</gene>
<keyword evidence="4" id="KW-1185">Reference proteome</keyword>
<dbReference type="GO" id="GO:0003677">
    <property type="term" value="F:DNA binding"/>
    <property type="evidence" value="ECO:0007669"/>
    <property type="project" value="InterPro"/>
</dbReference>
<reference evidence="4" key="1">
    <citation type="submission" date="2017-11" db="EMBL/GenBank/DDBJ databases">
        <authorList>
            <person name="Blom J."/>
        </authorList>
    </citation>
    <scope>NUCLEOTIDE SEQUENCE [LARGE SCALE GENOMIC DNA]</scope>
    <source>
        <plasmid evidence="4">PP4</plasmid>
    </source>
</reference>
<protein>
    <submittedName>
        <fullName evidence="3">Transposase for insertion sequence element IS801</fullName>
    </submittedName>
</protein>
<dbReference type="Proteomes" id="UP000239025">
    <property type="component" value="Plasmid PP4"/>
</dbReference>
<dbReference type="GO" id="GO:0006313">
    <property type="term" value="P:DNA transposition"/>
    <property type="evidence" value="ECO:0007669"/>
    <property type="project" value="InterPro"/>
</dbReference>
<geneLocation type="plasmid" evidence="3 4">
    <name>PP4</name>
</geneLocation>
<dbReference type="PANTHER" id="PTHR37023">
    <property type="entry name" value="TRANSPOSASE"/>
    <property type="match status" value="1"/>
</dbReference>
<dbReference type="InterPro" id="IPR054832">
    <property type="entry name" value="transpos_IS91"/>
</dbReference>
<dbReference type="InterPro" id="IPR007069">
    <property type="entry name" value="Transposase_32"/>
</dbReference>
<evidence type="ECO:0000313" key="4">
    <source>
        <dbReference type="Proteomes" id="UP000239025"/>
    </source>
</evidence>
<sequence>MASAPPAYTPRPLKNLFTANGCWADLLEAGGVRQIEVESISKMLACGTSILGVKHYTCGNEHCPHVKYLCNTCHCRACPSCGKKATDQWIAVQNNRLPDCPWQHLVFTLPDTLWSLFFYNRWLLDALFRLAADNLLYTAKRRGLHVGIFGALHTYGRRLNWHPHVHLSVTAGGLDEQGVWKNLSFHKEALRRRWMWLVRDYLLGQPLSQLTMPPPLAHILCESDWRRLILTAGGQHWHIHLSKKTENGRKTVNYLGRYLKKPPISGSRLAHYTSGATLSFTYLDHRTQTYQQETLSQADMLRRVVQHIPEKHFRMIRYFGFLANRVCGQYLPKVYEALKMATPGPVSKLYFAPMAKAFLNVDPFRCVLCGARMVYTAAISGLTVQGLVLNAGQFFCVHRRKSGPNPANPTRLNDLLIGLHAKNMCMAQARPGGLVTIAGTDLAVSPLK</sequence>
<dbReference type="Pfam" id="PF14319">
    <property type="entry name" value="Zn_Tnp_IS91"/>
    <property type="match status" value="1"/>
</dbReference>
<evidence type="ECO:0000313" key="3">
    <source>
        <dbReference type="EMBL" id="SOS30393.1"/>
    </source>
</evidence>
<dbReference type="Pfam" id="PF04986">
    <property type="entry name" value="Y2_Tnp"/>
    <property type="match status" value="1"/>
</dbReference>
<organism evidence="3 4">
    <name type="scientific">Pseudomonas cerasi</name>
    <dbReference type="NCBI Taxonomy" id="1583341"/>
    <lineage>
        <taxon>Bacteria</taxon>
        <taxon>Pseudomonadati</taxon>
        <taxon>Pseudomonadota</taxon>
        <taxon>Gammaproteobacteria</taxon>
        <taxon>Pseudomonadales</taxon>
        <taxon>Pseudomonadaceae</taxon>
        <taxon>Pseudomonas</taxon>
    </lineage>
</organism>
<feature type="domain" description="Transposase zinc-binding" evidence="2">
    <location>
        <begin position="21"/>
        <end position="109"/>
    </location>
</feature>
<feature type="domain" description="Transposase IS801/IS1294" evidence="1">
    <location>
        <begin position="147"/>
        <end position="326"/>
    </location>
</feature>
<dbReference type="EMBL" id="LT963399">
    <property type="protein sequence ID" value="SOS30393.1"/>
    <property type="molecule type" value="Genomic_DNA"/>
</dbReference>
<dbReference type="PANTHER" id="PTHR37023:SF1">
    <property type="entry name" value="ISSOD25 TRANSPOSASE TNPA_ISSOD25"/>
    <property type="match status" value="1"/>
</dbReference>